<feature type="region of interest" description="Disordered" evidence="1">
    <location>
        <begin position="230"/>
        <end position="254"/>
    </location>
</feature>
<keyword evidence="3" id="KW-1185">Reference proteome</keyword>
<name>A0A7W4VXQ9_9ACTN</name>
<dbReference type="Proteomes" id="UP000589626">
    <property type="component" value="Unassembled WGS sequence"/>
</dbReference>
<feature type="region of interest" description="Disordered" evidence="1">
    <location>
        <begin position="42"/>
        <end position="66"/>
    </location>
</feature>
<sequence length="254" mass="27193">MELEDTLSTLAVARGCLRALPSRSRMLPAPWPSPVPPDVEAVPPGVPFVRTSSHRPGHGDRPDRRPRAPRVWCCRCRIERVGPAGRHRRDPGLHQVPQRLVVQRRRLLCPPPGHRRHRDQPVRLRPGPTRTRPAPPGPTRTGSTPRRSCATSSTILTAPAVVALEPHHPSVGAIARVGRLRGSALGQVKRLTYVEDAATFTGCCSPERAPALPAGNAVAGPALRCCAGGPPEPSGPGSGGTTMQMEEPCTTLSR</sequence>
<dbReference type="AlphaFoldDB" id="A0A7W4VXQ9"/>
<feature type="compositionally biased region" description="Basic and acidic residues" evidence="1">
    <location>
        <begin position="57"/>
        <end position="66"/>
    </location>
</feature>
<accession>A0A7W4VXQ9</accession>
<gene>
    <name evidence="2" type="ORF">FHU40_003534</name>
</gene>
<feature type="compositionally biased region" description="Basic residues" evidence="1">
    <location>
        <begin position="108"/>
        <end position="118"/>
    </location>
</feature>
<evidence type="ECO:0000313" key="3">
    <source>
        <dbReference type="Proteomes" id="UP000589626"/>
    </source>
</evidence>
<dbReference type="EMBL" id="JACHWR010000002">
    <property type="protein sequence ID" value="MBB3043716.1"/>
    <property type="molecule type" value="Genomic_DNA"/>
</dbReference>
<evidence type="ECO:0000256" key="1">
    <source>
        <dbReference type="SAM" id="MobiDB-lite"/>
    </source>
</evidence>
<comment type="caution">
    <text evidence="2">The sequence shown here is derived from an EMBL/GenBank/DDBJ whole genome shotgun (WGS) entry which is preliminary data.</text>
</comment>
<feature type="region of interest" description="Disordered" evidence="1">
    <location>
        <begin position="108"/>
        <end position="149"/>
    </location>
</feature>
<evidence type="ECO:0000313" key="2">
    <source>
        <dbReference type="EMBL" id="MBB3043716.1"/>
    </source>
</evidence>
<protein>
    <submittedName>
        <fullName evidence="2">Uncharacterized protein</fullName>
    </submittedName>
</protein>
<feature type="compositionally biased region" description="Low complexity" evidence="1">
    <location>
        <begin position="123"/>
        <end position="132"/>
    </location>
</feature>
<proteinExistence type="predicted"/>
<reference evidence="2 3" key="1">
    <citation type="submission" date="2020-08" db="EMBL/GenBank/DDBJ databases">
        <title>Sequencing the genomes of 1000 actinobacteria strains.</title>
        <authorList>
            <person name="Klenk H.-P."/>
        </authorList>
    </citation>
    <scope>NUCLEOTIDE SEQUENCE [LARGE SCALE GENOMIC DNA]</scope>
    <source>
        <strain evidence="2 3">DSM 105498</strain>
    </source>
</reference>
<organism evidence="2 3">
    <name type="scientific">Nocardioides soli</name>
    <dbReference type="NCBI Taxonomy" id="1036020"/>
    <lineage>
        <taxon>Bacteria</taxon>
        <taxon>Bacillati</taxon>
        <taxon>Actinomycetota</taxon>
        <taxon>Actinomycetes</taxon>
        <taxon>Propionibacteriales</taxon>
        <taxon>Nocardioidaceae</taxon>
        <taxon>Nocardioides</taxon>
    </lineage>
</organism>